<reference evidence="4 5" key="1">
    <citation type="submission" date="2023-06" db="EMBL/GenBank/DDBJ databases">
        <title>Alteromonas sp. ASW11-36 isolated from intertidal sand.</title>
        <authorList>
            <person name="Li Y."/>
        </authorList>
    </citation>
    <scope>NUCLEOTIDE SEQUENCE [LARGE SCALE GENOMIC DNA]</scope>
    <source>
        <strain evidence="4 5">ASW11-36</strain>
    </source>
</reference>
<evidence type="ECO:0000259" key="3">
    <source>
        <dbReference type="Pfam" id="PF20239"/>
    </source>
</evidence>
<dbReference type="InterPro" id="IPR036388">
    <property type="entry name" value="WH-like_DNA-bd_sf"/>
</dbReference>
<accession>A0ABT7SWI7</accession>
<dbReference type="EMBL" id="JAUCBP010000007">
    <property type="protein sequence ID" value="MDM7860544.1"/>
    <property type="molecule type" value="Genomic_DNA"/>
</dbReference>
<dbReference type="PANTHER" id="PTHR47756">
    <property type="entry name" value="BLL6612 PROTEIN-RELATED"/>
    <property type="match status" value="1"/>
</dbReference>
<dbReference type="SUPFAM" id="SSF88659">
    <property type="entry name" value="Sigma3 and sigma4 domains of RNA polymerase sigma factors"/>
    <property type="match status" value="1"/>
</dbReference>
<feature type="domain" description="RNA polymerase sigma-70 region 2" evidence="2">
    <location>
        <begin position="17"/>
        <end position="81"/>
    </location>
</feature>
<evidence type="ECO:0000259" key="2">
    <source>
        <dbReference type="Pfam" id="PF04542"/>
    </source>
</evidence>
<dbReference type="InterPro" id="IPR046531">
    <property type="entry name" value="DUF6596"/>
</dbReference>
<dbReference type="RefSeq" id="WP_289364840.1">
    <property type="nucleotide sequence ID" value="NZ_JAUCBP010000007.1"/>
</dbReference>
<name>A0ABT7SWI7_9ALTE</name>
<keyword evidence="1" id="KW-0731">Sigma factor</keyword>
<dbReference type="Pfam" id="PF20239">
    <property type="entry name" value="DUF6596"/>
    <property type="match status" value="1"/>
</dbReference>
<dbReference type="Pfam" id="PF04542">
    <property type="entry name" value="Sigma70_r2"/>
    <property type="match status" value="1"/>
</dbReference>
<gene>
    <name evidence="4" type="ORF">QTP81_08045</name>
</gene>
<dbReference type="PROSITE" id="PS01063">
    <property type="entry name" value="SIGMA70_ECF"/>
    <property type="match status" value="1"/>
</dbReference>
<dbReference type="PANTHER" id="PTHR47756:SF2">
    <property type="entry name" value="BLL6612 PROTEIN"/>
    <property type="match status" value="1"/>
</dbReference>
<dbReference type="InterPro" id="IPR013324">
    <property type="entry name" value="RNA_pol_sigma_r3/r4-like"/>
</dbReference>
<dbReference type="InterPro" id="IPR013325">
    <property type="entry name" value="RNA_pol_sigma_r2"/>
</dbReference>
<comment type="caution">
    <text evidence="4">The sequence shown here is derived from an EMBL/GenBank/DDBJ whole genome shotgun (WGS) entry which is preliminary data.</text>
</comment>
<evidence type="ECO:0000313" key="5">
    <source>
        <dbReference type="Proteomes" id="UP001234343"/>
    </source>
</evidence>
<organism evidence="4 5">
    <name type="scientific">Alteromonas arenosi</name>
    <dbReference type="NCBI Taxonomy" id="3055817"/>
    <lineage>
        <taxon>Bacteria</taxon>
        <taxon>Pseudomonadati</taxon>
        <taxon>Pseudomonadota</taxon>
        <taxon>Gammaproteobacteria</taxon>
        <taxon>Alteromonadales</taxon>
        <taxon>Alteromonadaceae</taxon>
        <taxon>Alteromonas/Salinimonas group</taxon>
        <taxon>Alteromonas</taxon>
    </lineage>
</organism>
<dbReference type="Gene3D" id="1.10.10.10">
    <property type="entry name" value="Winged helix-like DNA-binding domain superfamily/Winged helix DNA-binding domain"/>
    <property type="match status" value="1"/>
</dbReference>
<dbReference type="Proteomes" id="UP001234343">
    <property type="component" value="Unassembled WGS sequence"/>
</dbReference>
<feature type="domain" description="DUF6596" evidence="3">
    <location>
        <begin position="189"/>
        <end position="289"/>
    </location>
</feature>
<keyword evidence="1" id="KW-0238">DNA-binding</keyword>
<keyword evidence="1" id="KW-0804">Transcription</keyword>
<protein>
    <recommendedName>
        <fullName evidence="1">RNA polymerase sigma factor</fullName>
    </recommendedName>
</protein>
<dbReference type="SUPFAM" id="SSF88946">
    <property type="entry name" value="Sigma2 domain of RNA polymerase sigma factors"/>
    <property type="match status" value="1"/>
</dbReference>
<comment type="similarity">
    <text evidence="1">Belongs to the sigma-70 factor family. ECF subfamily.</text>
</comment>
<keyword evidence="5" id="KW-1185">Reference proteome</keyword>
<evidence type="ECO:0000256" key="1">
    <source>
        <dbReference type="RuleBase" id="RU000716"/>
    </source>
</evidence>
<dbReference type="InterPro" id="IPR000838">
    <property type="entry name" value="RNA_pol_sigma70_ECF_CS"/>
</dbReference>
<proteinExistence type="inferred from homology"/>
<dbReference type="Gene3D" id="1.10.1740.10">
    <property type="match status" value="1"/>
</dbReference>
<keyword evidence="1" id="KW-0805">Transcription regulation</keyword>
<dbReference type="InterPro" id="IPR007627">
    <property type="entry name" value="RNA_pol_sigma70_r2"/>
</dbReference>
<evidence type="ECO:0000313" key="4">
    <source>
        <dbReference type="EMBL" id="MDM7860544.1"/>
    </source>
</evidence>
<sequence length="424" mass="47342">MSETVLHQRIAQALQQSRGQLTGVLLRLVGPSNLDLAQDIVQDTFIQALERWPLDGIPQQPTAWLTTVAKRKTLDALRAQDVRLKYAERLAEPLTSEWTVSSTVEKAFDAAVITDDELRLLFWLSSADMPQHNRLPLVLKTLCGMDAKAVSRALLLPLETVKKRLVRAKQAIQSADFSIPEETHLPNALHHVHLALYLMFNETVNQAGPDLATRELIATTVRGYLRIILDHKEIASSGSYALMAIIQFHMARWPARFDEHGEMVAIDEQNRAIWHTGLFIDAAKLLEQALDMPQTEASQRFLLEALITYEHSRASSFTHTQWSLIVDYYHKWYLLEPTPPVAINLAVAQAQHGDINAALATLENVDSRYSPAIAARVLATQAFVSALSKDSIKAKLYRNKCAAAGLPTKALAGLDRQIKKLLSD</sequence>